<evidence type="ECO:0000256" key="9">
    <source>
        <dbReference type="ARBA" id="ARBA00030390"/>
    </source>
</evidence>
<dbReference type="GO" id="GO:0006508">
    <property type="term" value="P:proteolysis"/>
    <property type="evidence" value="ECO:0007669"/>
    <property type="project" value="UniProtKB-KW"/>
</dbReference>
<feature type="compositionally biased region" description="Basic and acidic residues" evidence="12">
    <location>
        <begin position="338"/>
        <end position="356"/>
    </location>
</feature>
<evidence type="ECO:0000313" key="14">
    <source>
        <dbReference type="Proteomes" id="UP001445076"/>
    </source>
</evidence>
<dbReference type="InterPro" id="IPR003738">
    <property type="entry name" value="SRAP"/>
</dbReference>
<feature type="compositionally biased region" description="Acidic residues" evidence="12">
    <location>
        <begin position="328"/>
        <end position="337"/>
    </location>
</feature>
<keyword evidence="4" id="KW-0227">DNA damage</keyword>
<comment type="similarity">
    <text evidence="1">Belongs to the SOS response-associated peptidase family.</text>
</comment>
<dbReference type="PANTHER" id="PTHR13604:SF0">
    <property type="entry name" value="ABASIC SITE PROCESSING PROTEIN HMCES"/>
    <property type="match status" value="1"/>
</dbReference>
<evidence type="ECO:0000256" key="11">
    <source>
        <dbReference type="ARBA" id="ARBA00031130"/>
    </source>
</evidence>
<dbReference type="EMBL" id="JARKIK010000016">
    <property type="protein sequence ID" value="KAK8746883.1"/>
    <property type="molecule type" value="Genomic_DNA"/>
</dbReference>
<dbReference type="AlphaFoldDB" id="A0AAW0Y4B0"/>
<keyword evidence="8" id="KW-0456">Lyase</keyword>
<evidence type="ECO:0000256" key="12">
    <source>
        <dbReference type="SAM" id="MobiDB-lite"/>
    </source>
</evidence>
<dbReference type="PANTHER" id="PTHR13604">
    <property type="entry name" value="DC12-RELATED"/>
    <property type="match status" value="1"/>
</dbReference>
<dbReference type="Proteomes" id="UP001445076">
    <property type="component" value="Unassembled WGS sequence"/>
</dbReference>
<evidence type="ECO:0000256" key="10">
    <source>
        <dbReference type="ARBA" id="ARBA00030898"/>
    </source>
</evidence>
<reference evidence="13 14" key="1">
    <citation type="journal article" date="2024" name="BMC Genomics">
        <title>Genome assembly of redclaw crayfish (Cherax quadricarinatus) provides insights into its immune adaptation and hypoxia tolerance.</title>
        <authorList>
            <person name="Liu Z."/>
            <person name="Zheng J."/>
            <person name="Li H."/>
            <person name="Fang K."/>
            <person name="Wang S."/>
            <person name="He J."/>
            <person name="Zhou D."/>
            <person name="Weng S."/>
            <person name="Chi M."/>
            <person name="Gu Z."/>
            <person name="He J."/>
            <person name="Li F."/>
            <person name="Wang M."/>
        </authorList>
    </citation>
    <scope>NUCLEOTIDE SEQUENCE [LARGE SCALE GENOMIC DNA]</scope>
    <source>
        <strain evidence="13">ZL_2023a</strain>
    </source>
</reference>
<evidence type="ECO:0000256" key="7">
    <source>
        <dbReference type="ARBA" id="ARBA00023125"/>
    </source>
</evidence>
<keyword evidence="3" id="KW-0645">Protease</keyword>
<evidence type="ECO:0000256" key="5">
    <source>
        <dbReference type="ARBA" id="ARBA00022801"/>
    </source>
</evidence>
<dbReference type="Gene3D" id="3.90.1680.10">
    <property type="entry name" value="SOS response associated peptidase-like"/>
    <property type="match status" value="1"/>
</dbReference>
<dbReference type="Pfam" id="PF02586">
    <property type="entry name" value="SRAP"/>
    <property type="match status" value="1"/>
</dbReference>
<evidence type="ECO:0000256" key="8">
    <source>
        <dbReference type="ARBA" id="ARBA00023239"/>
    </source>
</evidence>
<sequence length="356" mass="40528">MCGRTACTLAPDEICKACSVLTVTEDGKKCYKPLQWKEHPGNYSYAPSYNMAPSRITPVIISEHHVQGTKRDSDDETVPPQRIIQPMMWGLIPPFYKGSAPTGHGLKTSNCRFENIEEKKTFKPSLVKGQRCVVLCDGFYEWQTSKGGKNKQPYFVYTPQPKGIEIWNRESWDKPNVWNEEEGWKGPQLLKMAGLFSYWVSTEGEVVMSYSVITLESGKEYSVIHNRTPAILETDMDVESWLDFGHIGYKEALTVLKNEMEITWHPVSTAVNNSRNQEPQLNAPISLEKKPPQTASSKLMATWLSKGSVKKGDSTPIKKESLEPKEEPTEELEEEPKEELKKELKEELKKELKEEP</sequence>
<evidence type="ECO:0000256" key="4">
    <source>
        <dbReference type="ARBA" id="ARBA00022763"/>
    </source>
</evidence>
<comment type="caution">
    <text evidence="13">The sequence shown here is derived from an EMBL/GenBank/DDBJ whole genome shotgun (WGS) entry which is preliminary data.</text>
</comment>
<keyword evidence="6" id="KW-0190">Covalent protein-DNA linkage</keyword>
<feature type="compositionally biased region" description="Polar residues" evidence="12">
    <location>
        <begin position="271"/>
        <end position="280"/>
    </location>
</feature>
<evidence type="ECO:0000256" key="3">
    <source>
        <dbReference type="ARBA" id="ARBA00022670"/>
    </source>
</evidence>
<evidence type="ECO:0000313" key="13">
    <source>
        <dbReference type="EMBL" id="KAK8746883.1"/>
    </source>
</evidence>
<dbReference type="GO" id="GO:0008233">
    <property type="term" value="F:peptidase activity"/>
    <property type="evidence" value="ECO:0007669"/>
    <property type="project" value="UniProtKB-KW"/>
</dbReference>
<proteinExistence type="inferred from homology"/>
<dbReference type="SUPFAM" id="SSF143081">
    <property type="entry name" value="BB1717-like"/>
    <property type="match status" value="1"/>
</dbReference>
<evidence type="ECO:0000256" key="6">
    <source>
        <dbReference type="ARBA" id="ARBA00023124"/>
    </source>
</evidence>
<keyword evidence="14" id="KW-1185">Reference proteome</keyword>
<organism evidence="13 14">
    <name type="scientific">Cherax quadricarinatus</name>
    <name type="common">Australian red claw crayfish</name>
    <dbReference type="NCBI Taxonomy" id="27406"/>
    <lineage>
        <taxon>Eukaryota</taxon>
        <taxon>Metazoa</taxon>
        <taxon>Ecdysozoa</taxon>
        <taxon>Arthropoda</taxon>
        <taxon>Crustacea</taxon>
        <taxon>Multicrustacea</taxon>
        <taxon>Malacostraca</taxon>
        <taxon>Eumalacostraca</taxon>
        <taxon>Eucarida</taxon>
        <taxon>Decapoda</taxon>
        <taxon>Pleocyemata</taxon>
        <taxon>Astacidea</taxon>
        <taxon>Parastacoidea</taxon>
        <taxon>Parastacidae</taxon>
        <taxon>Cherax</taxon>
    </lineage>
</organism>
<name>A0AAW0Y4B0_CHEQU</name>
<feature type="region of interest" description="Disordered" evidence="12">
    <location>
        <begin position="306"/>
        <end position="356"/>
    </location>
</feature>
<evidence type="ECO:0000256" key="2">
    <source>
        <dbReference type="ARBA" id="ARBA00015888"/>
    </source>
</evidence>
<feature type="compositionally biased region" description="Basic and acidic residues" evidence="12">
    <location>
        <begin position="310"/>
        <end position="327"/>
    </location>
</feature>
<keyword evidence="7" id="KW-0238">DNA-binding</keyword>
<dbReference type="GO" id="GO:0106300">
    <property type="term" value="P:protein-DNA covalent cross-linking repair"/>
    <property type="evidence" value="ECO:0007669"/>
    <property type="project" value="InterPro"/>
</dbReference>
<gene>
    <name evidence="13" type="ORF">OTU49_016879</name>
</gene>
<protein>
    <recommendedName>
        <fullName evidence="2">Abasic site processing protein HMCES</fullName>
    </recommendedName>
    <alternativeName>
        <fullName evidence="9">Embryonic stem cell-specific 5-hydroxymethylcytosine-binding protein</fullName>
    </alternativeName>
    <alternativeName>
        <fullName evidence="10">Peptidase HMCES</fullName>
    </alternativeName>
    <alternativeName>
        <fullName evidence="11">SRAP domain-containing protein 1</fullName>
    </alternativeName>
</protein>
<keyword evidence="5" id="KW-0378">Hydrolase</keyword>
<dbReference type="GO" id="GO:0003697">
    <property type="term" value="F:single-stranded DNA binding"/>
    <property type="evidence" value="ECO:0007669"/>
    <property type="project" value="InterPro"/>
</dbReference>
<dbReference type="InterPro" id="IPR036590">
    <property type="entry name" value="SRAP-like"/>
</dbReference>
<feature type="region of interest" description="Disordered" evidence="12">
    <location>
        <begin position="271"/>
        <end position="294"/>
    </location>
</feature>
<accession>A0AAW0Y4B0</accession>
<dbReference type="GO" id="GO:0016829">
    <property type="term" value="F:lyase activity"/>
    <property type="evidence" value="ECO:0007669"/>
    <property type="project" value="UniProtKB-KW"/>
</dbReference>
<evidence type="ECO:0000256" key="1">
    <source>
        <dbReference type="ARBA" id="ARBA00008136"/>
    </source>
</evidence>